<dbReference type="Gene3D" id="3.40.50.300">
    <property type="entry name" value="P-loop containing nucleotide triphosphate hydrolases"/>
    <property type="match status" value="1"/>
</dbReference>
<reference evidence="2 3" key="1">
    <citation type="submission" date="2015-07" db="EMBL/GenBank/DDBJ databases">
        <title>A draft genome sequence of Mycobacterium wolinskyi.</title>
        <authorList>
            <person name="de Man T.J."/>
            <person name="Perry K.A."/>
            <person name="Coulliette A.D."/>
            <person name="Jensen B."/>
            <person name="Toney N.C."/>
            <person name="Limbago B.M."/>
            <person name="Noble-Wang J."/>
        </authorList>
    </citation>
    <scope>NUCLEOTIDE SEQUENCE [LARGE SCALE GENOMIC DNA]</scope>
    <source>
        <strain evidence="2 3">CDC_01</strain>
    </source>
</reference>
<feature type="region of interest" description="Disordered" evidence="1">
    <location>
        <begin position="548"/>
        <end position="576"/>
    </location>
</feature>
<evidence type="ECO:0000313" key="2">
    <source>
        <dbReference type="EMBL" id="KWX25631.1"/>
    </source>
</evidence>
<feature type="region of interest" description="Disordered" evidence="1">
    <location>
        <begin position="1"/>
        <end position="29"/>
    </location>
</feature>
<dbReference type="SUPFAM" id="SSF52540">
    <property type="entry name" value="P-loop containing nucleoside triphosphate hydrolases"/>
    <property type="match status" value="1"/>
</dbReference>
<evidence type="ECO:0000256" key="1">
    <source>
        <dbReference type="SAM" id="MobiDB-lite"/>
    </source>
</evidence>
<protein>
    <recommendedName>
        <fullName evidence="4">AAA family ATPase</fullName>
    </recommendedName>
</protein>
<accession>A0A132PTH1</accession>
<feature type="region of interest" description="Disordered" evidence="1">
    <location>
        <begin position="44"/>
        <end position="63"/>
    </location>
</feature>
<dbReference type="Proteomes" id="UP000070612">
    <property type="component" value="Unassembled WGS sequence"/>
</dbReference>
<dbReference type="RefSeq" id="WP_067844783.1">
    <property type="nucleotide sequence ID" value="NZ_LGTW01000002.1"/>
</dbReference>
<dbReference type="InterPro" id="IPR027417">
    <property type="entry name" value="P-loop_NTPase"/>
</dbReference>
<evidence type="ECO:0000313" key="3">
    <source>
        <dbReference type="Proteomes" id="UP000070612"/>
    </source>
</evidence>
<gene>
    <name evidence="2" type="ORF">AFM11_05240</name>
</gene>
<sequence>MKSNNDPRNEAQSPEANAEHGSSHNGFVIDLPVDYGKRAKAHDGRVDVNGLRPGDEGYQPFNRPSVNAKVAEETAMSAALEKRRSRWAKVRFARASLDGRTEAWARRLAAEIDTWDAGRDPTRDAPQLTFKGDRLVNAGASDDQIESIGALTNEQIATLKITAAATREACRATVKRKAASMATPRRPLAEVIRHVADMASDPPTRTIVDGLIYEQTVTHWIGDGGTYKTFTVMSLACSVAAGRDFTHQLKVPDKLPVLYLCAERRHYGLGADVHAWCRTNDLDISDLLMSGWDDVVQLADDEWMGELIEYVKARGIKLIIFDTQRKATKGIEENSSTDIGAALANAQKLAMAASAAVIVIHHTARDKDHARGTSAARDDTDATVVQTVTGPNEAEFRIDKHKSEATGTRYPIKVATVTGTVPPSGDRVGYSYKTLVVSARDPMSMDETAARVHAALSYDDKILVEVVNDNDGPALSPAEVERRATARGCGLKKDAVARHLHQLAKPGYGQIAETVSPVSNRKTYGPKMAALPEAGETPPVAAEADVVDLATRPDEARAKPSAKRRPRGSRSDRDGD</sequence>
<proteinExistence type="predicted"/>
<comment type="caution">
    <text evidence="2">The sequence shown here is derived from an EMBL/GenBank/DDBJ whole genome shotgun (WGS) entry which is preliminary data.</text>
</comment>
<dbReference type="AlphaFoldDB" id="A0A132PTH1"/>
<keyword evidence="3" id="KW-1185">Reference proteome</keyword>
<evidence type="ECO:0008006" key="4">
    <source>
        <dbReference type="Google" id="ProtNLM"/>
    </source>
</evidence>
<dbReference type="EMBL" id="LGTW01000002">
    <property type="protein sequence ID" value="KWX25631.1"/>
    <property type="molecule type" value="Genomic_DNA"/>
</dbReference>
<organism evidence="2 3">
    <name type="scientific">Mycolicibacterium wolinskyi</name>
    <dbReference type="NCBI Taxonomy" id="59750"/>
    <lineage>
        <taxon>Bacteria</taxon>
        <taxon>Bacillati</taxon>
        <taxon>Actinomycetota</taxon>
        <taxon>Actinomycetes</taxon>
        <taxon>Mycobacteriales</taxon>
        <taxon>Mycobacteriaceae</taxon>
        <taxon>Mycolicibacterium</taxon>
    </lineage>
</organism>
<dbReference type="PATRIC" id="fig|59750.3.peg.2933"/>
<name>A0A132PTH1_9MYCO</name>
<dbReference type="Pfam" id="PF13481">
    <property type="entry name" value="AAA_25"/>
    <property type="match status" value="1"/>
</dbReference>